<comment type="caution">
    <text evidence="1">The sequence shown here is derived from an EMBL/GenBank/DDBJ whole genome shotgun (WGS) entry which is preliminary data.</text>
</comment>
<accession>A0AA38G7Z2</accession>
<keyword evidence="2" id="KW-1185">Reference proteome</keyword>
<dbReference type="Proteomes" id="UP000824469">
    <property type="component" value="Unassembled WGS sequence"/>
</dbReference>
<dbReference type="EMBL" id="JAHRHJ020000004">
    <property type="protein sequence ID" value="KAH9317582.1"/>
    <property type="molecule type" value="Genomic_DNA"/>
</dbReference>
<evidence type="ECO:0000313" key="1">
    <source>
        <dbReference type="EMBL" id="KAH9317582.1"/>
    </source>
</evidence>
<reference evidence="1 2" key="1">
    <citation type="journal article" date="2021" name="Nat. Plants">
        <title>The Taxus genome provides insights into paclitaxel biosynthesis.</title>
        <authorList>
            <person name="Xiong X."/>
            <person name="Gou J."/>
            <person name="Liao Q."/>
            <person name="Li Y."/>
            <person name="Zhou Q."/>
            <person name="Bi G."/>
            <person name="Li C."/>
            <person name="Du R."/>
            <person name="Wang X."/>
            <person name="Sun T."/>
            <person name="Guo L."/>
            <person name="Liang H."/>
            <person name="Lu P."/>
            <person name="Wu Y."/>
            <person name="Zhang Z."/>
            <person name="Ro D.K."/>
            <person name="Shang Y."/>
            <person name="Huang S."/>
            <person name="Yan J."/>
        </authorList>
    </citation>
    <scope>NUCLEOTIDE SEQUENCE [LARGE SCALE GENOMIC DNA]</scope>
    <source>
        <strain evidence="1">Ta-2019</strain>
    </source>
</reference>
<feature type="non-terminal residue" evidence="1">
    <location>
        <position position="61"/>
    </location>
</feature>
<name>A0AA38G7Z2_TAXCH</name>
<dbReference type="AlphaFoldDB" id="A0AA38G7Z2"/>
<sequence length="61" mass="7044">MEIDFWLRTPKRIAVAAFLLVAGIGSTAVGAHLSYKYIAPQQERIKKRNDFVRERLKARRS</sequence>
<protein>
    <submittedName>
        <fullName evidence="1">Uncharacterized protein</fullName>
    </submittedName>
</protein>
<dbReference type="OMA" id="HLSYVYI"/>
<gene>
    <name evidence="1" type="ORF">KI387_019351</name>
</gene>
<organism evidence="1 2">
    <name type="scientific">Taxus chinensis</name>
    <name type="common">Chinese yew</name>
    <name type="synonym">Taxus wallichiana var. chinensis</name>
    <dbReference type="NCBI Taxonomy" id="29808"/>
    <lineage>
        <taxon>Eukaryota</taxon>
        <taxon>Viridiplantae</taxon>
        <taxon>Streptophyta</taxon>
        <taxon>Embryophyta</taxon>
        <taxon>Tracheophyta</taxon>
        <taxon>Spermatophyta</taxon>
        <taxon>Pinopsida</taxon>
        <taxon>Pinidae</taxon>
        <taxon>Conifers II</taxon>
        <taxon>Cupressales</taxon>
        <taxon>Taxaceae</taxon>
        <taxon>Taxus</taxon>
    </lineage>
</organism>
<proteinExistence type="predicted"/>
<evidence type="ECO:0000313" key="2">
    <source>
        <dbReference type="Proteomes" id="UP000824469"/>
    </source>
</evidence>